<reference evidence="1" key="1">
    <citation type="submission" date="2022-03" db="EMBL/GenBank/DDBJ databases">
        <authorList>
            <person name="Brunel B."/>
        </authorList>
    </citation>
    <scope>NUCLEOTIDE SEQUENCE</scope>
    <source>
        <strain evidence="1">STM4922sample</strain>
    </source>
</reference>
<comment type="caution">
    <text evidence="1">The sequence shown here is derived from an EMBL/GenBank/DDBJ whole genome shotgun (WGS) entry which is preliminary data.</text>
</comment>
<evidence type="ECO:0000313" key="2">
    <source>
        <dbReference type="Proteomes" id="UP001152604"/>
    </source>
</evidence>
<sequence>MRAVREYSMMSFQSEHRRFDAGPGAKARSSPRPSVMGQVVTRGYVTVGSPLGHRESYVETLSGVTGLTRLIEPRGVSTLRTLLAADSVLFATLEDDIAFFFVVAILRAVLGRRTVAIFMSPRLCFIGGFFKTTVRRHAFRLLKRLRSVTLLSILPFYLDQRFASVADNWIYDPQFWDLDSRTAYADWPDSALAQDVKRKAQGRPILLFLGGPSVMKGFPFLAKILQAKPAITDRLMIVVAGKVPADQKRFAELVSEAGGLVIDRYLTDDEVLSAKLCATCLWACYDPSYDSSSGLFGRAMQLGKQAIVRRGSYIDSIASHLNYPVHRCAFGDIDEGVAILTKIGEADTQPQSDGIAMTCRDQSVARLRAAFENRDNDFADATGGKAEPHR</sequence>
<dbReference type="EMBL" id="CAKXZS010000009">
    <property type="protein sequence ID" value="CAH2396605.1"/>
    <property type="molecule type" value="Genomic_DNA"/>
</dbReference>
<organism evidence="1 2">
    <name type="scientific">Mesorhizobium ventifaucium</name>
    <dbReference type="NCBI Taxonomy" id="666020"/>
    <lineage>
        <taxon>Bacteria</taxon>
        <taxon>Pseudomonadati</taxon>
        <taxon>Pseudomonadota</taxon>
        <taxon>Alphaproteobacteria</taxon>
        <taxon>Hyphomicrobiales</taxon>
        <taxon>Phyllobacteriaceae</taxon>
        <taxon>Mesorhizobium</taxon>
    </lineage>
</organism>
<gene>
    <name evidence="1" type="ORF">MES4922_170046</name>
</gene>
<dbReference type="SUPFAM" id="SSF53756">
    <property type="entry name" value="UDP-Glycosyltransferase/glycogen phosphorylase"/>
    <property type="match status" value="1"/>
</dbReference>
<protein>
    <recommendedName>
        <fullName evidence="3">Glycosyltransferase</fullName>
    </recommendedName>
</protein>
<accession>A0ABN8JG29</accession>
<name>A0ABN8JG29_9HYPH</name>
<dbReference type="Proteomes" id="UP001152604">
    <property type="component" value="Unassembled WGS sequence"/>
</dbReference>
<evidence type="ECO:0000313" key="1">
    <source>
        <dbReference type="EMBL" id="CAH2396605.1"/>
    </source>
</evidence>
<proteinExistence type="predicted"/>
<keyword evidence="2" id="KW-1185">Reference proteome</keyword>
<evidence type="ECO:0008006" key="3">
    <source>
        <dbReference type="Google" id="ProtNLM"/>
    </source>
</evidence>